<evidence type="ECO:0000256" key="7">
    <source>
        <dbReference type="ARBA" id="ARBA00022989"/>
    </source>
</evidence>
<dbReference type="InterPro" id="IPR002293">
    <property type="entry name" value="AA/rel_permease1"/>
</dbReference>
<feature type="transmembrane region" description="Helical" evidence="9">
    <location>
        <begin position="411"/>
        <end position="432"/>
    </location>
</feature>
<evidence type="ECO:0000313" key="10">
    <source>
        <dbReference type="Ensembl" id="ENSFHEP00000015215.1"/>
    </source>
</evidence>
<reference evidence="10" key="1">
    <citation type="submission" date="2025-08" db="UniProtKB">
        <authorList>
            <consortium name="Ensembl"/>
        </authorList>
    </citation>
    <scope>IDENTIFICATION</scope>
</reference>
<evidence type="ECO:0000256" key="6">
    <source>
        <dbReference type="ARBA" id="ARBA00022970"/>
    </source>
</evidence>
<name>A0A3Q2TGM0_FUNHE</name>
<feature type="transmembrane region" description="Helical" evidence="9">
    <location>
        <begin position="350"/>
        <end position="369"/>
    </location>
</feature>
<keyword evidence="8 9" id="KW-0472">Membrane</keyword>
<dbReference type="GeneTree" id="ENSGT00940000164654"/>
<sequence>LKETDGFQFFILTLKLFSYALYKKMQMKREISLINGICLIVGNMIGSGIFVSPKGVLMYSGSFGLSLLIWALGGLFSVFGALCYAELGTTIPKSGASYVYILESFGGFLAFIRLWTSILLIEPASQAAISLTFAFYLVEPLYPTCQPPYDGVRLLAAACLCILIFVNCAYVKWGTRVQDIFTYAKLMALFLIIIVGILKIATGKTNSFESPFEGSSTDPGAIALALYSALFSYSGWDTLNFVTEEIKNPERNLPLAIAISMPIVTIIYLLTNAAYYVVLDMPSVLASDAVAVTFGNAVLGPFHWIIPVSVAMSCYGGLNASVIAASRLFFVGAREGHLPNSLSLIHLNRYTPVPALLFNGIMGLIFLCVEDVFQLINYFSFSYWLYVGLSVAGLIYLRINQPERYRPVKLSLFFPIVYCMCSLFLVIVPLYGDTINSLIGIGIALSGVPVYFVTVYLPEERKPRFLIKLNAFITKYTQMLLYCCLTEQDPETGTPASSKTQ</sequence>
<dbReference type="FunFam" id="1.20.1740.10:FF:000003">
    <property type="entry name" value="Y+L amino acid transporter 1 isoform X1"/>
    <property type="match status" value="1"/>
</dbReference>
<keyword evidence="7 9" id="KW-1133">Transmembrane helix</keyword>
<evidence type="ECO:0000256" key="4">
    <source>
        <dbReference type="ARBA" id="ARBA00022475"/>
    </source>
</evidence>
<feature type="transmembrane region" description="Helical" evidence="9">
    <location>
        <begin position="221"/>
        <end position="243"/>
    </location>
</feature>
<reference evidence="10" key="2">
    <citation type="submission" date="2025-09" db="UniProtKB">
        <authorList>
            <consortium name="Ensembl"/>
        </authorList>
    </citation>
    <scope>IDENTIFICATION</scope>
</reference>
<feature type="transmembrane region" description="Helical" evidence="9">
    <location>
        <begin position="34"/>
        <end position="51"/>
    </location>
</feature>
<feature type="transmembrane region" description="Helical" evidence="9">
    <location>
        <begin position="151"/>
        <end position="171"/>
    </location>
</feature>
<evidence type="ECO:0000256" key="9">
    <source>
        <dbReference type="SAM" id="Phobius"/>
    </source>
</evidence>
<accession>A0A3Q2TGM0</accession>
<feature type="transmembrane region" description="Helical" evidence="9">
    <location>
        <begin position="304"/>
        <end position="330"/>
    </location>
</feature>
<dbReference type="AlphaFoldDB" id="A0A3Q2TGM0"/>
<feature type="transmembrane region" description="Helical" evidence="9">
    <location>
        <begin position="438"/>
        <end position="458"/>
    </location>
</feature>
<dbReference type="PANTHER" id="PTHR11785">
    <property type="entry name" value="AMINO ACID TRANSPORTER"/>
    <property type="match status" value="1"/>
</dbReference>
<dbReference type="Gene3D" id="1.20.1740.10">
    <property type="entry name" value="Amino acid/polyamine transporter I"/>
    <property type="match status" value="1"/>
</dbReference>
<feature type="transmembrane region" description="Helical" evidence="9">
    <location>
        <begin position="255"/>
        <end position="278"/>
    </location>
</feature>
<dbReference type="PANTHER" id="PTHR11785:SF213">
    <property type="entry name" value="Y+L AMINO ACID TRANSPORTER 2"/>
    <property type="match status" value="1"/>
</dbReference>
<keyword evidence="11" id="KW-1185">Reference proteome</keyword>
<dbReference type="Proteomes" id="UP000265000">
    <property type="component" value="Unplaced"/>
</dbReference>
<evidence type="ECO:0000313" key="11">
    <source>
        <dbReference type="Proteomes" id="UP000265000"/>
    </source>
</evidence>
<dbReference type="Pfam" id="PF13520">
    <property type="entry name" value="AA_permease_2"/>
    <property type="match status" value="1"/>
</dbReference>
<keyword evidence="5 9" id="KW-0812">Transmembrane</keyword>
<evidence type="ECO:0000256" key="2">
    <source>
        <dbReference type="ARBA" id="ARBA00007040"/>
    </source>
</evidence>
<evidence type="ECO:0000256" key="5">
    <source>
        <dbReference type="ARBA" id="ARBA00022692"/>
    </source>
</evidence>
<comment type="similarity">
    <text evidence="2">Belongs to the amino acid-polyamine-organocation (APC) superfamily. L-type amino acid transporter (LAT) (TC 2.A.3.8) family.</text>
</comment>
<evidence type="ECO:0000256" key="1">
    <source>
        <dbReference type="ARBA" id="ARBA00004651"/>
    </source>
</evidence>
<organism evidence="10 11">
    <name type="scientific">Fundulus heteroclitus</name>
    <name type="common">Killifish</name>
    <name type="synonym">Mummichog</name>
    <dbReference type="NCBI Taxonomy" id="8078"/>
    <lineage>
        <taxon>Eukaryota</taxon>
        <taxon>Metazoa</taxon>
        <taxon>Chordata</taxon>
        <taxon>Craniata</taxon>
        <taxon>Vertebrata</taxon>
        <taxon>Euteleostomi</taxon>
        <taxon>Actinopterygii</taxon>
        <taxon>Neopterygii</taxon>
        <taxon>Teleostei</taxon>
        <taxon>Neoteleostei</taxon>
        <taxon>Acanthomorphata</taxon>
        <taxon>Ovalentaria</taxon>
        <taxon>Atherinomorphae</taxon>
        <taxon>Cyprinodontiformes</taxon>
        <taxon>Fundulidae</taxon>
        <taxon>Fundulus</taxon>
    </lineage>
</organism>
<evidence type="ECO:0000256" key="3">
    <source>
        <dbReference type="ARBA" id="ARBA00022448"/>
    </source>
</evidence>
<protein>
    <submittedName>
        <fullName evidence="10">Y+L amino acid transporter 2-like</fullName>
    </submittedName>
</protein>
<keyword evidence="3" id="KW-0813">Transport</keyword>
<keyword evidence="6" id="KW-0029">Amino-acid transport</keyword>
<dbReference type="Ensembl" id="ENSFHET00000023273.1">
    <property type="protein sequence ID" value="ENSFHEP00000015215.1"/>
    <property type="gene ID" value="ENSFHEG00000016845.1"/>
</dbReference>
<evidence type="ECO:0000256" key="8">
    <source>
        <dbReference type="ARBA" id="ARBA00023136"/>
    </source>
</evidence>
<proteinExistence type="inferred from homology"/>
<feature type="transmembrane region" description="Helical" evidence="9">
    <location>
        <begin position="183"/>
        <end position="201"/>
    </location>
</feature>
<dbReference type="InterPro" id="IPR050598">
    <property type="entry name" value="AminoAcid_Transporter"/>
</dbReference>
<comment type="subcellular location">
    <subcellularLocation>
        <location evidence="1">Cell membrane</location>
        <topology evidence="1">Multi-pass membrane protein</topology>
    </subcellularLocation>
</comment>
<feature type="transmembrane region" description="Helical" evidence="9">
    <location>
        <begin position="63"/>
        <end position="85"/>
    </location>
</feature>
<keyword evidence="4" id="KW-1003">Cell membrane</keyword>
<dbReference type="PIRSF" id="PIRSF006060">
    <property type="entry name" value="AA_transporter"/>
    <property type="match status" value="1"/>
</dbReference>
<dbReference type="GO" id="GO:0005886">
    <property type="term" value="C:plasma membrane"/>
    <property type="evidence" value="ECO:0007669"/>
    <property type="project" value="UniProtKB-SubCell"/>
</dbReference>
<feature type="transmembrane region" description="Helical" evidence="9">
    <location>
        <begin position="381"/>
        <end position="399"/>
    </location>
</feature>
<feature type="transmembrane region" description="Helical" evidence="9">
    <location>
        <begin position="97"/>
        <end position="115"/>
    </location>
</feature>
<dbReference type="GO" id="GO:0015179">
    <property type="term" value="F:L-amino acid transmembrane transporter activity"/>
    <property type="evidence" value="ECO:0007669"/>
    <property type="project" value="TreeGrafter"/>
</dbReference>